<dbReference type="GO" id="GO:0009279">
    <property type="term" value="C:cell outer membrane"/>
    <property type="evidence" value="ECO:0007669"/>
    <property type="project" value="UniProtKB-SubCell"/>
</dbReference>
<evidence type="ECO:0000256" key="10">
    <source>
        <dbReference type="ARBA" id="ARBA00023136"/>
    </source>
</evidence>
<evidence type="ECO:0000256" key="7">
    <source>
        <dbReference type="ARBA" id="ARBA00022729"/>
    </source>
</evidence>
<dbReference type="GO" id="GO:0034220">
    <property type="term" value="P:monoatomic ion transmembrane transport"/>
    <property type="evidence" value="ECO:0007669"/>
    <property type="project" value="InterPro"/>
</dbReference>
<keyword evidence="6" id="KW-0812">Transmembrane</keyword>
<dbReference type="InterPro" id="IPR001897">
    <property type="entry name" value="Porin_gammaproteobac"/>
</dbReference>
<dbReference type="PANTHER" id="PTHR34501">
    <property type="entry name" value="PROTEIN YDDL-RELATED"/>
    <property type="match status" value="1"/>
</dbReference>
<dbReference type="GO" id="GO:0015288">
    <property type="term" value="F:porin activity"/>
    <property type="evidence" value="ECO:0007669"/>
    <property type="project" value="UniProtKB-KW"/>
</dbReference>
<dbReference type="RefSeq" id="WP_074840419.1">
    <property type="nucleotide sequence ID" value="NZ_CP047056.1"/>
</dbReference>
<dbReference type="OrthoDB" id="8173690at2"/>
<evidence type="ECO:0000256" key="4">
    <source>
        <dbReference type="ARBA" id="ARBA00022448"/>
    </source>
</evidence>
<dbReference type="InterPro" id="IPR050298">
    <property type="entry name" value="Gram-neg_bact_OMP"/>
</dbReference>
<dbReference type="CDD" id="cd00342">
    <property type="entry name" value="gram_neg_porins"/>
    <property type="match status" value="1"/>
</dbReference>
<evidence type="ECO:0000256" key="1">
    <source>
        <dbReference type="ARBA" id="ARBA00004571"/>
    </source>
</evidence>
<dbReference type="EMBL" id="FOSF01000019">
    <property type="protein sequence ID" value="SFK05869.1"/>
    <property type="molecule type" value="Genomic_DNA"/>
</dbReference>
<dbReference type="AlphaFoldDB" id="A0A662ZAN5"/>
<dbReference type="Gene3D" id="2.40.160.10">
    <property type="entry name" value="Porin"/>
    <property type="match status" value="1"/>
</dbReference>
<evidence type="ECO:0000256" key="3">
    <source>
        <dbReference type="ARBA" id="ARBA00011233"/>
    </source>
</evidence>
<dbReference type="InterPro" id="IPR001702">
    <property type="entry name" value="Porin_Gram-ve"/>
</dbReference>
<evidence type="ECO:0000256" key="9">
    <source>
        <dbReference type="ARBA" id="ARBA00023114"/>
    </source>
</evidence>
<keyword evidence="4" id="KW-0813">Transport</keyword>
<evidence type="ECO:0000256" key="8">
    <source>
        <dbReference type="ARBA" id="ARBA00023065"/>
    </source>
</evidence>
<sequence>MKKSLLALAVVAVAASANAATVYDKDGTSLGINGRIQSVFYSGNHNNAGENDSTIKNSGRFGLEGRTQVADWVSGFAYTQWDVASGHNGDNGWKTRDQYVGADFGEFGKVFAGRWVDATYYAENVTDHYEDAAGTSQGKFNGARRSGQFKYVYDNFGLHAELGAQTAQDNANIANFSVLDRDASSVALDSGFNGALGYTFDDVLGAPLTFRAGYAYLKGQTGNDLVKTNDDGEDEFRAGSEFKNFKHATGAIAWGNLDSGLYLAGLYEYAKLNGFNDEVNSTDRYDITQKGVELAVGYAWDNGMSLLAGYEVASYEITGNYEKGDSESSKITVRRVPVFFNYKLNSNFNVWTECGFNAGSDDELNFEGDKLAVAKKVDKFVWSVGARYTF</sequence>
<evidence type="ECO:0000256" key="5">
    <source>
        <dbReference type="ARBA" id="ARBA00022452"/>
    </source>
</evidence>
<keyword evidence="11" id="KW-0998">Cell outer membrane</keyword>
<dbReference type="SUPFAM" id="SSF56935">
    <property type="entry name" value="Porins"/>
    <property type="match status" value="1"/>
</dbReference>
<evidence type="ECO:0000313" key="13">
    <source>
        <dbReference type="EMBL" id="SFK05869.1"/>
    </source>
</evidence>
<protein>
    <submittedName>
        <fullName evidence="13">Outer membrane protein N</fullName>
    </submittedName>
</protein>
<keyword evidence="8" id="KW-0406">Ion transport</keyword>
<organism evidence="13 14">
    <name type="scientific">Succinivibrio dextrinosolvens</name>
    <dbReference type="NCBI Taxonomy" id="83771"/>
    <lineage>
        <taxon>Bacteria</taxon>
        <taxon>Pseudomonadati</taxon>
        <taxon>Pseudomonadota</taxon>
        <taxon>Gammaproteobacteria</taxon>
        <taxon>Aeromonadales</taxon>
        <taxon>Succinivibrionaceae</taxon>
        <taxon>Succinivibrio</taxon>
    </lineage>
</organism>
<keyword evidence="10" id="KW-0472">Membrane</keyword>
<name>A0A662ZAN5_9GAMM</name>
<evidence type="ECO:0000313" key="14">
    <source>
        <dbReference type="Proteomes" id="UP000243374"/>
    </source>
</evidence>
<dbReference type="GO" id="GO:0046930">
    <property type="term" value="C:pore complex"/>
    <property type="evidence" value="ECO:0007669"/>
    <property type="project" value="UniProtKB-KW"/>
</dbReference>
<dbReference type="PANTHER" id="PTHR34501:SF9">
    <property type="entry name" value="MAJOR OUTER MEMBRANE PROTEIN P.IA"/>
    <property type="match status" value="1"/>
</dbReference>
<reference evidence="13 14" key="1">
    <citation type="submission" date="2016-10" db="EMBL/GenBank/DDBJ databases">
        <authorList>
            <person name="Varghese N."/>
            <person name="Submissions S."/>
        </authorList>
    </citation>
    <scope>NUCLEOTIDE SEQUENCE [LARGE SCALE GENOMIC DNA]</scope>
    <source>
        <strain evidence="13 14">22B</strain>
    </source>
</reference>
<feature type="chain" id="PRO_5024930961" evidence="12">
    <location>
        <begin position="20"/>
        <end position="390"/>
    </location>
</feature>
<comment type="subunit">
    <text evidence="3">Homotrimer.</text>
</comment>
<keyword evidence="14" id="KW-1185">Reference proteome</keyword>
<gene>
    <name evidence="13" type="ORF">SAMN04487865_10192</name>
</gene>
<dbReference type="Pfam" id="PF00267">
    <property type="entry name" value="Porin_1"/>
    <property type="match status" value="1"/>
</dbReference>
<keyword evidence="5" id="KW-1134">Transmembrane beta strand</keyword>
<dbReference type="InterPro" id="IPR033900">
    <property type="entry name" value="Gram_neg_porin_domain"/>
</dbReference>
<proteinExistence type="inferred from homology"/>
<evidence type="ECO:0000256" key="2">
    <source>
        <dbReference type="ARBA" id="ARBA00007539"/>
    </source>
</evidence>
<comment type="similarity">
    <text evidence="2">Belongs to the Gram-negative porin family.</text>
</comment>
<comment type="subcellular location">
    <subcellularLocation>
        <location evidence="1">Cell outer membrane</location>
        <topology evidence="1">Multi-pass membrane protein</topology>
    </subcellularLocation>
</comment>
<dbReference type="PRINTS" id="PR00183">
    <property type="entry name" value="ECOLIPORIN"/>
</dbReference>
<evidence type="ECO:0000256" key="12">
    <source>
        <dbReference type="SAM" id="SignalP"/>
    </source>
</evidence>
<dbReference type="InterPro" id="IPR023614">
    <property type="entry name" value="Porin_dom_sf"/>
</dbReference>
<feature type="signal peptide" evidence="12">
    <location>
        <begin position="1"/>
        <end position="19"/>
    </location>
</feature>
<dbReference type="Proteomes" id="UP000243374">
    <property type="component" value="Unassembled WGS sequence"/>
</dbReference>
<evidence type="ECO:0000256" key="11">
    <source>
        <dbReference type="ARBA" id="ARBA00023237"/>
    </source>
</evidence>
<accession>A0A662ZAN5</accession>
<keyword evidence="7 12" id="KW-0732">Signal</keyword>
<keyword evidence="9" id="KW-0626">Porin</keyword>
<evidence type="ECO:0000256" key="6">
    <source>
        <dbReference type="ARBA" id="ARBA00022692"/>
    </source>
</evidence>